<evidence type="ECO:0000313" key="2">
    <source>
        <dbReference type="EMBL" id="CAJ0581841.1"/>
    </source>
</evidence>
<organism evidence="2 3">
    <name type="scientific">Mesorhabditis spiculigera</name>
    <dbReference type="NCBI Taxonomy" id="96644"/>
    <lineage>
        <taxon>Eukaryota</taxon>
        <taxon>Metazoa</taxon>
        <taxon>Ecdysozoa</taxon>
        <taxon>Nematoda</taxon>
        <taxon>Chromadorea</taxon>
        <taxon>Rhabditida</taxon>
        <taxon>Rhabditina</taxon>
        <taxon>Rhabditomorpha</taxon>
        <taxon>Rhabditoidea</taxon>
        <taxon>Rhabditidae</taxon>
        <taxon>Mesorhabditinae</taxon>
        <taxon>Mesorhabditis</taxon>
    </lineage>
</organism>
<proteinExistence type="predicted"/>
<sequence length="175" mass="19734">MVLSTSHRCFFLWLHLAIILLVLVIYLDKEDEHKDPLLLFGYLGLSDGITILALSINIIHNVLKRRLDLMQANINYIAIILVFKEKFVYLLVIFLKIIFQAMLYLKLTHGADGPGFLLLMIPLWGILAIVLFDLTKRIVSIQTGCRDASILAQFGEAHAEPPGTVPMATVNLLNH</sequence>
<name>A0AA36D6S8_9BILA</name>
<keyword evidence="1" id="KW-0812">Transmembrane</keyword>
<keyword evidence="3" id="KW-1185">Reference proteome</keyword>
<keyword evidence="1" id="KW-1133">Transmembrane helix</keyword>
<dbReference type="EMBL" id="CATQJA010002663">
    <property type="protein sequence ID" value="CAJ0581841.1"/>
    <property type="molecule type" value="Genomic_DNA"/>
</dbReference>
<feature type="transmembrane region" description="Helical" evidence="1">
    <location>
        <begin position="9"/>
        <end position="27"/>
    </location>
</feature>
<accession>A0AA36D6S8</accession>
<feature type="transmembrane region" description="Helical" evidence="1">
    <location>
        <begin position="113"/>
        <end position="132"/>
    </location>
</feature>
<gene>
    <name evidence="2" type="ORF">MSPICULIGERA_LOCUS19995</name>
</gene>
<feature type="non-terminal residue" evidence="2">
    <location>
        <position position="175"/>
    </location>
</feature>
<evidence type="ECO:0000256" key="1">
    <source>
        <dbReference type="SAM" id="Phobius"/>
    </source>
</evidence>
<comment type="caution">
    <text evidence="2">The sequence shown here is derived from an EMBL/GenBank/DDBJ whole genome shotgun (WGS) entry which is preliminary data.</text>
</comment>
<feature type="transmembrane region" description="Helical" evidence="1">
    <location>
        <begin position="39"/>
        <end position="63"/>
    </location>
</feature>
<evidence type="ECO:0000313" key="3">
    <source>
        <dbReference type="Proteomes" id="UP001177023"/>
    </source>
</evidence>
<dbReference type="Proteomes" id="UP001177023">
    <property type="component" value="Unassembled WGS sequence"/>
</dbReference>
<dbReference type="AlphaFoldDB" id="A0AA36D6S8"/>
<protein>
    <submittedName>
        <fullName evidence="2">Uncharacterized protein</fullName>
    </submittedName>
</protein>
<keyword evidence="1" id="KW-0472">Membrane</keyword>
<reference evidence="2" key="1">
    <citation type="submission" date="2023-06" db="EMBL/GenBank/DDBJ databases">
        <authorList>
            <person name="Delattre M."/>
        </authorList>
    </citation>
    <scope>NUCLEOTIDE SEQUENCE</scope>
    <source>
        <strain evidence="2">AF72</strain>
    </source>
</reference>